<dbReference type="Proteomes" id="UP001148838">
    <property type="component" value="Unassembled WGS sequence"/>
</dbReference>
<evidence type="ECO:0000313" key="2">
    <source>
        <dbReference type="EMBL" id="KAJ4435658.1"/>
    </source>
</evidence>
<accession>A0ABQ8SNA7</accession>
<protein>
    <recommendedName>
        <fullName evidence="1">PiggyBac transposable element-derived protein domain-containing protein</fullName>
    </recommendedName>
</protein>
<organism evidence="2 3">
    <name type="scientific">Periplaneta americana</name>
    <name type="common">American cockroach</name>
    <name type="synonym">Blatta americana</name>
    <dbReference type="NCBI Taxonomy" id="6978"/>
    <lineage>
        <taxon>Eukaryota</taxon>
        <taxon>Metazoa</taxon>
        <taxon>Ecdysozoa</taxon>
        <taxon>Arthropoda</taxon>
        <taxon>Hexapoda</taxon>
        <taxon>Insecta</taxon>
        <taxon>Pterygota</taxon>
        <taxon>Neoptera</taxon>
        <taxon>Polyneoptera</taxon>
        <taxon>Dictyoptera</taxon>
        <taxon>Blattodea</taxon>
        <taxon>Blattoidea</taxon>
        <taxon>Blattidae</taxon>
        <taxon>Blattinae</taxon>
        <taxon>Periplaneta</taxon>
    </lineage>
</organism>
<comment type="caution">
    <text evidence="2">The sequence shown here is derived from an EMBL/GenBank/DDBJ whole genome shotgun (WGS) entry which is preliminary data.</text>
</comment>
<reference evidence="2 3" key="1">
    <citation type="journal article" date="2022" name="Allergy">
        <title>Genome assembly and annotation of Periplaneta americana reveal a comprehensive cockroach allergen profile.</title>
        <authorList>
            <person name="Wang L."/>
            <person name="Xiong Q."/>
            <person name="Saelim N."/>
            <person name="Wang L."/>
            <person name="Nong W."/>
            <person name="Wan A.T."/>
            <person name="Shi M."/>
            <person name="Liu X."/>
            <person name="Cao Q."/>
            <person name="Hui J.H.L."/>
            <person name="Sookrung N."/>
            <person name="Leung T.F."/>
            <person name="Tungtrongchitr A."/>
            <person name="Tsui S.K.W."/>
        </authorList>
    </citation>
    <scope>NUCLEOTIDE SEQUENCE [LARGE SCALE GENOMIC DNA]</scope>
    <source>
        <strain evidence="2">PWHHKU_190912</strain>
    </source>
</reference>
<evidence type="ECO:0000313" key="3">
    <source>
        <dbReference type="Proteomes" id="UP001148838"/>
    </source>
</evidence>
<dbReference type="EMBL" id="JAJSOF020000023">
    <property type="protein sequence ID" value="KAJ4435658.1"/>
    <property type="molecule type" value="Genomic_DNA"/>
</dbReference>
<dbReference type="InterPro" id="IPR029526">
    <property type="entry name" value="PGBD"/>
</dbReference>
<proteinExistence type="predicted"/>
<name>A0ABQ8SNA7_PERAM</name>
<keyword evidence="3" id="KW-1185">Reference proteome</keyword>
<evidence type="ECO:0000259" key="1">
    <source>
        <dbReference type="Pfam" id="PF13843"/>
    </source>
</evidence>
<feature type="domain" description="PiggyBac transposable element-derived protein" evidence="1">
    <location>
        <begin position="122"/>
        <end position="173"/>
    </location>
</feature>
<dbReference type="Pfam" id="PF13843">
    <property type="entry name" value="DDE_Tnp_1_7"/>
    <property type="match status" value="1"/>
</dbReference>
<sequence length="180" mass="20341">MESESEAILDHHEEEGYDIFYECVSETEDEVHRIEDMDCDYDNGDIDDDAEPNFTICTSSDSETDRNISDNNNSASVRIMKYVTESGRDHVTNPPRPTRRTAASIIRGKPGLPQTGKVTTIQEYFAKFLTDEVVSKIVQHTNEEAERRSVEEASPTEILAFIGTLILTGANNYNLDYHDL</sequence>
<gene>
    <name evidence="2" type="ORF">ANN_18274</name>
</gene>